<accession>A2SN04</accession>
<keyword evidence="3" id="KW-1185">Reference proteome</keyword>
<evidence type="ECO:0000313" key="2">
    <source>
        <dbReference type="EMBL" id="ABM96943.1"/>
    </source>
</evidence>
<proteinExistence type="predicted"/>
<evidence type="ECO:0000313" key="3">
    <source>
        <dbReference type="Proteomes" id="UP000000366"/>
    </source>
</evidence>
<keyword evidence="1" id="KW-0175">Coiled coil</keyword>
<dbReference type="KEGG" id="mpt:Mpe_B0165"/>
<feature type="coiled-coil region" evidence="1">
    <location>
        <begin position="34"/>
        <end position="61"/>
    </location>
</feature>
<dbReference type="Proteomes" id="UP000000366">
    <property type="component" value="Plasmid RPME01"/>
</dbReference>
<organism evidence="2 3">
    <name type="scientific">Methylibium petroleiphilum (strain ATCC BAA-1232 / LMG 22953 / PM1)</name>
    <dbReference type="NCBI Taxonomy" id="420662"/>
    <lineage>
        <taxon>Bacteria</taxon>
        <taxon>Pseudomonadati</taxon>
        <taxon>Pseudomonadota</taxon>
        <taxon>Betaproteobacteria</taxon>
        <taxon>Burkholderiales</taxon>
        <taxon>Sphaerotilaceae</taxon>
        <taxon>Methylibium</taxon>
    </lineage>
</organism>
<dbReference type="HOGENOM" id="CLU_1480417_0_0_4"/>
<geneLocation type="plasmid" evidence="2 3">
    <name>RPME01</name>
</geneLocation>
<dbReference type="AlphaFoldDB" id="A2SN04"/>
<gene>
    <name evidence="2" type="ordered locus">Mpe_B0165</name>
</gene>
<dbReference type="EMBL" id="CP000556">
    <property type="protein sequence ID" value="ABM96943.1"/>
    <property type="molecule type" value="Genomic_DNA"/>
</dbReference>
<name>A2SN04_METPP</name>
<dbReference type="RefSeq" id="WP_011831558.1">
    <property type="nucleotide sequence ID" value="NC_008826.1"/>
</dbReference>
<sequence length="182" mass="20136">MQPNPLSSALAAIAGQFELFKQKSSGLDVFRDKERKIRDLIARHQRSLERLEKQRAKAAKTVDEANPYSYARYLQPLADAVLEHFPGMAARIMGPYGLGNTASISIYDPAKGDTDGVVGWLQFRYESNDGQLSYVDLDKHSGRYPPNSLGDINGLNYEAVPLTAETTMDELVQLFRRGAGGV</sequence>
<keyword evidence="2" id="KW-0614">Plasmid</keyword>
<reference evidence="2 3" key="1">
    <citation type="journal article" date="2007" name="J. Bacteriol.">
        <title>Whole-genome analysis of the methyl tert-butyl ether-degrading beta-proteobacterium Methylibium petroleiphilum PM1.</title>
        <authorList>
            <person name="Kane S.R."/>
            <person name="Chakicherla A.Y."/>
            <person name="Chain P.S.G."/>
            <person name="Schmidt R."/>
            <person name="Shin M.W."/>
            <person name="Legler T.C."/>
            <person name="Scow K.M."/>
            <person name="Larimer F.W."/>
            <person name="Lucas S.M."/>
            <person name="Richardson P.M."/>
            <person name="Hristova K.R."/>
        </authorList>
    </citation>
    <scope>NUCLEOTIDE SEQUENCE [LARGE SCALE GENOMIC DNA]</scope>
    <source>
        <strain evidence="3">ATCC BAA-1232 / LMG 22953 / PM1</strain>
        <plasmid evidence="2 3">RPME01</plasmid>
    </source>
</reference>
<evidence type="ECO:0000256" key="1">
    <source>
        <dbReference type="SAM" id="Coils"/>
    </source>
</evidence>
<protein>
    <submittedName>
        <fullName evidence="2">Uncharacterized protein</fullName>
    </submittedName>
</protein>